<keyword evidence="1" id="KW-0472">Membrane</keyword>
<dbReference type="HOGENOM" id="CLU_012879_1_0_1"/>
<dbReference type="RefSeq" id="XP_013314397.1">
    <property type="nucleotide sequence ID" value="XM_013458943.1"/>
</dbReference>
<dbReference type="AlphaFoldDB" id="A0A0D2EEF1"/>
<feature type="transmembrane region" description="Helical" evidence="1">
    <location>
        <begin position="60"/>
        <end position="81"/>
    </location>
</feature>
<dbReference type="EMBL" id="KN847320">
    <property type="protein sequence ID" value="KIW53813.1"/>
    <property type="molecule type" value="Genomic_DNA"/>
</dbReference>
<dbReference type="OrthoDB" id="5342924at2759"/>
<keyword evidence="1" id="KW-1133">Transmembrane helix</keyword>
<feature type="transmembrane region" description="Helical" evidence="1">
    <location>
        <begin position="171"/>
        <end position="195"/>
    </location>
</feature>
<proteinExistence type="predicted"/>
<evidence type="ECO:0000313" key="2">
    <source>
        <dbReference type="EMBL" id="KIW53813.1"/>
    </source>
</evidence>
<protein>
    <submittedName>
        <fullName evidence="2">Uncharacterized protein</fullName>
    </submittedName>
</protein>
<evidence type="ECO:0000256" key="1">
    <source>
        <dbReference type="SAM" id="Phobius"/>
    </source>
</evidence>
<feature type="transmembrane region" description="Helical" evidence="1">
    <location>
        <begin position="101"/>
        <end position="122"/>
    </location>
</feature>
<accession>A0A0D2EEF1</accession>
<name>A0A0D2EEF1_9EURO</name>
<gene>
    <name evidence="2" type="ORF">PV05_06225</name>
</gene>
<keyword evidence="1" id="KW-0812">Transmembrane</keyword>
<dbReference type="Proteomes" id="UP000054342">
    <property type="component" value="Unassembled WGS sequence"/>
</dbReference>
<sequence>MVRKNLFSSTWSAVRKVPQNLGHVARLALRKVKLQILPQLTKWKAQSEEPKVVIYKNRGIAVFSVLAHAVPFAGVLTLLILNINTFFIGNLSTSAVTAFQFAAKLLELLMQASLADILLYAIRWQIVRNQDLPLGGLLVAPLRTTDVSYLWSLEFWGSLTSKSWRSYRKAYLGLLIFATVLLAALVGPSGAVAIVPRQITHSNSQYLNILNPHDDLFPDTASYLDDGAAFEQGITQMSEFYGPGPHQLLDAKGIRLFGTPANLGLPWSTATIPSRDMAYVLRQQAANLVKDSGSPSNVLTVQTYQALVQGACDGNYLYDMEHNKTYLSFPSSDAQVNQLVTWGETLGNVTDNATILFFTNLAPSAPSRSSTLMVLGTTAPLDRSYVATASACIIDATWTNVTLNVSAADSYNQVKYVLETHYDGEIPQAQKINFPRSYTDHVRSTILASQTALDFLNNQVSPKQIFALALSNADYDYVEYSSLVLERDKVDPNTEAVHTYLDQIHAWTRYSAISIDIDDNNALSNPASLTYQAVSQLKQGYGYNAKDITVQLSLAVLGIFCVFVVAHVFVLLLTGYSGNNWDSISELLMLGLMSRKPDHLGPHAGVGLETLKTFREPVSVKVNDEGHVELVFENDTGGKLGRSGLVLVNKAY</sequence>
<organism evidence="2 3">
    <name type="scientific">Exophiala xenobiotica</name>
    <dbReference type="NCBI Taxonomy" id="348802"/>
    <lineage>
        <taxon>Eukaryota</taxon>
        <taxon>Fungi</taxon>
        <taxon>Dikarya</taxon>
        <taxon>Ascomycota</taxon>
        <taxon>Pezizomycotina</taxon>
        <taxon>Eurotiomycetes</taxon>
        <taxon>Chaetothyriomycetidae</taxon>
        <taxon>Chaetothyriales</taxon>
        <taxon>Herpotrichiellaceae</taxon>
        <taxon>Exophiala</taxon>
    </lineage>
</organism>
<keyword evidence="3" id="KW-1185">Reference proteome</keyword>
<reference evidence="2 3" key="1">
    <citation type="submission" date="2015-01" db="EMBL/GenBank/DDBJ databases">
        <title>The Genome Sequence of Exophiala xenobiotica CBS118157.</title>
        <authorList>
            <consortium name="The Broad Institute Genomics Platform"/>
            <person name="Cuomo C."/>
            <person name="de Hoog S."/>
            <person name="Gorbushina A."/>
            <person name="Stielow B."/>
            <person name="Teixiera M."/>
            <person name="Abouelleil A."/>
            <person name="Chapman S.B."/>
            <person name="Priest M."/>
            <person name="Young S.K."/>
            <person name="Wortman J."/>
            <person name="Nusbaum C."/>
            <person name="Birren B."/>
        </authorList>
    </citation>
    <scope>NUCLEOTIDE SEQUENCE [LARGE SCALE GENOMIC DNA]</scope>
    <source>
        <strain evidence="2 3">CBS 118157</strain>
    </source>
</reference>
<evidence type="ECO:0000313" key="3">
    <source>
        <dbReference type="Proteomes" id="UP000054342"/>
    </source>
</evidence>
<feature type="transmembrane region" description="Helical" evidence="1">
    <location>
        <begin position="552"/>
        <end position="573"/>
    </location>
</feature>
<dbReference type="GeneID" id="25328133"/>